<sequence>MASAAPAKSKMSESDPIGARHRKRKLKVADRSKHRKRKRKQAGKHEANEERRSTPPGSFRLHQHASEKPRTKRQRGGTATPDRGLQCPVAEPNQNDQRQQQLAKRSEDLRTKTDGESPVDNR</sequence>
<organism evidence="2">
    <name type="scientific">Zea mays</name>
    <name type="common">Maize</name>
    <dbReference type="NCBI Taxonomy" id="4577"/>
    <lineage>
        <taxon>Eukaryota</taxon>
        <taxon>Viridiplantae</taxon>
        <taxon>Streptophyta</taxon>
        <taxon>Embryophyta</taxon>
        <taxon>Tracheophyta</taxon>
        <taxon>Spermatophyta</taxon>
        <taxon>Magnoliopsida</taxon>
        <taxon>Liliopsida</taxon>
        <taxon>Poales</taxon>
        <taxon>Poaceae</taxon>
        <taxon>PACMAD clade</taxon>
        <taxon>Panicoideae</taxon>
        <taxon>Andropogonodae</taxon>
        <taxon>Andropogoneae</taxon>
        <taxon>Tripsacinae</taxon>
        <taxon>Zea</taxon>
    </lineage>
</organism>
<accession>A0A3L6FVC5</accession>
<dbReference type="AlphaFoldDB" id="A0A3L6FVC5"/>
<gene>
    <name evidence="2" type="ORF">Zm00014a_028730</name>
</gene>
<feature type="compositionally biased region" description="Basic and acidic residues" evidence="1">
    <location>
        <begin position="43"/>
        <end position="53"/>
    </location>
</feature>
<name>A0A3L6FVC5_MAIZE</name>
<protein>
    <submittedName>
        <fullName evidence="2">Uncharacterized protein</fullName>
    </submittedName>
</protein>
<feature type="compositionally biased region" description="Basic residues" evidence="1">
    <location>
        <begin position="19"/>
        <end position="42"/>
    </location>
</feature>
<feature type="compositionally biased region" description="Polar residues" evidence="1">
    <location>
        <begin position="92"/>
        <end position="103"/>
    </location>
</feature>
<proteinExistence type="predicted"/>
<evidence type="ECO:0000256" key="1">
    <source>
        <dbReference type="SAM" id="MobiDB-lite"/>
    </source>
</evidence>
<evidence type="ECO:0000313" key="2">
    <source>
        <dbReference type="EMBL" id="PWZ38828.1"/>
    </source>
</evidence>
<reference evidence="2" key="1">
    <citation type="journal article" date="2018" name="Nat. Genet.">
        <title>Extensive intraspecific gene order and gene structural variations between Mo17 and other maize genomes.</title>
        <authorList>
            <person name="Sun S."/>
            <person name="Zhou Y."/>
            <person name="Chen J."/>
            <person name="Shi J."/>
            <person name="Zhao H."/>
            <person name="Zhao H."/>
            <person name="Song W."/>
            <person name="Zhang M."/>
            <person name="Cui Y."/>
            <person name="Dong X."/>
            <person name="Liu H."/>
            <person name="Ma X."/>
            <person name="Jiao Y."/>
            <person name="Wang B."/>
            <person name="Wei X."/>
            <person name="Stein J.C."/>
            <person name="Glaubitz J.C."/>
            <person name="Lu F."/>
            <person name="Yu G."/>
            <person name="Liang C."/>
            <person name="Fengler K."/>
            <person name="Li B."/>
            <person name="Rafalski A."/>
            <person name="Schnable P.S."/>
            <person name="Ware D.H."/>
            <person name="Buckler E.S."/>
            <person name="Lai J."/>
        </authorList>
    </citation>
    <scope>NUCLEOTIDE SEQUENCE [LARGE SCALE GENOMIC DNA]</scope>
    <source>
        <tissue evidence="2">Seedling</tissue>
    </source>
</reference>
<feature type="region of interest" description="Disordered" evidence="1">
    <location>
        <begin position="1"/>
        <end position="122"/>
    </location>
</feature>
<dbReference type="EMBL" id="NCVQ01000003">
    <property type="protein sequence ID" value="PWZ38828.1"/>
    <property type="molecule type" value="Genomic_DNA"/>
</dbReference>
<comment type="caution">
    <text evidence="2">The sequence shown here is derived from an EMBL/GenBank/DDBJ whole genome shotgun (WGS) entry which is preliminary data.</text>
</comment>
<dbReference type="Proteomes" id="UP000251960">
    <property type="component" value="Chromosome 2"/>
</dbReference>
<feature type="compositionally biased region" description="Basic and acidic residues" evidence="1">
    <location>
        <begin position="104"/>
        <end position="122"/>
    </location>
</feature>